<accession>A0A4V3WFS3</accession>
<keyword evidence="2" id="KW-1185">Reference proteome</keyword>
<name>A0A4V3WFS3_9BACI</name>
<dbReference type="Gene3D" id="2.30.30.40">
    <property type="entry name" value="SH3 Domains"/>
    <property type="match status" value="1"/>
</dbReference>
<protein>
    <submittedName>
        <fullName evidence="1">SH3 domain-containing protein</fullName>
    </submittedName>
</protein>
<reference evidence="1 2" key="1">
    <citation type="submission" date="2019-04" db="EMBL/GenBank/DDBJ databases">
        <title>Bacillus sediminilitoris sp. nov., isolated from a tidal flat sediment on the East China Sea.</title>
        <authorList>
            <person name="Wei Y."/>
            <person name="Mao H."/>
            <person name="Fang J."/>
        </authorList>
    </citation>
    <scope>NUCLEOTIDE SEQUENCE [LARGE SCALE GENOMIC DNA]</scope>
    <source>
        <strain evidence="1 2">DSL-17</strain>
    </source>
</reference>
<sequence>METIIDQVFWLWVPLSLLPVWLRIALVTYFVIIISSPILIRLLPKLIEWLSIILKKAIELVSYPIMNWFHTFLTKRRNAGNYVIPSWIEFIEDTFAVLIKGFGKTEHLVQKRPTRHKAHLKKTFRIAAFILAILLPIAIVKNPTQAYAQTWHKFDKWATEEKVQKSLGFDLSGLQSKVVATVESVNPTEFTLKEQYEEGGNIRDTPSLNGNIVESIKVGETVTYLEEESIDDRGITWLKVETDSGKEGWISQKIVEET</sequence>
<gene>
    <name evidence="1" type="ORF">E6W99_05825</name>
</gene>
<comment type="caution">
    <text evidence="1">The sequence shown here is derived from an EMBL/GenBank/DDBJ whole genome shotgun (WGS) entry which is preliminary data.</text>
</comment>
<evidence type="ECO:0000313" key="2">
    <source>
        <dbReference type="Proteomes" id="UP000310334"/>
    </source>
</evidence>
<dbReference type="PROSITE" id="PS51781">
    <property type="entry name" value="SH3B"/>
    <property type="match status" value="1"/>
</dbReference>
<evidence type="ECO:0000313" key="1">
    <source>
        <dbReference type="EMBL" id="THF81427.1"/>
    </source>
</evidence>
<dbReference type="Proteomes" id="UP000310334">
    <property type="component" value="Unassembled WGS sequence"/>
</dbReference>
<dbReference type="InterPro" id="IPR003646">
    <property type="entry name" value="SH3-like_bac-type"/>
</dbReference>
<dbReference type="EMBL" id="SSNT01000004">
    <property type="protein sequence ID" value="THF81427.1"/>
    <property type="molecule type" value="Genomic_DNA"/>
</dbReference>
<dbReference type="AlphaFoldDB" id="A0A4V3WFS3"/>
<dbReference type="OrthoDB" id="2852535at2"/>
<organism evidence="1 2">
    <name type="scientific">Metabacillus sediminilitoris</name>
    <dbReference type="NCBI Taxonomy" id="2567941"/>
    <lineage>
        <taxon>Bacteria</taxon>
        <taxon>Bacillati</taxon>
        <taxon>Bacillota</taxon>
        <taxon>Bacilli</taxon>
        <taxon>Bacillales</taxon>
        <taxon>Bacillaceae</taxon>
        <taxon>Metabacillus</taxon>
    </lineage>
</organism>
<dbReference type="Pfam" id="PF08239">
    <property type="entry name" value="SH3_3"/>
    <property type="match status" value="1"/>
</dbReference>
<dbReference type="RefSeq" id="WP_136352263.1">
    <property type="nucleotide sequence ID" value="NZ_CP046266.1"/>
</dbReference>
<proteinExistence type="predicted"/>
<dbReference type="SMART" id="SM00287">
    <property type="entry name" value="SH3b"/>
    <property type="match status" value="1"/>
</dbReference>